<feature type="region of interest" description="Disordered" evidence="1">
    <location>
        <begin position="1"/>
        <end position="50"/>
    </location>
</feature>
<protein>
    <submittedName>
        <fullName evidence="2">Uncharacterized protein</fullName>
    </submittedName>
</protein>
<dbReference type="AlphaFoldDB" id="A0A0C2A5M6"/>
<proteinExistence type="predicted"/>
<evidence type="ECO:0000313" key="2">
    <source>
        <dbReference type="EMBL" id="KIG18693.1"/>
    </source>
</evidence>
<name>A0A0C2A5M6_9BACT</name>
<evidence type="ECO:0000313" key="3">
    <source>
        <dbReference type="Proteomes" id="UP000031599"/>
    </source>
</evidence>
<dbReference type="Proteomes" id="UP000031599">
    <property type="component" value="Unassembled WGS sequence"/>
</dbReference>
<sequence length="156" mass="16601">MTSLSGCDKSKPATDDPSTTSGVAADDGGGDDGGAVEPAEKAPATWAEMDRDARMTFMGTKVLPAMKESFKAQGFDTFKCANCHGADYKEVDFKMPNDLTPLNPDNPIQSGMDLDEEMTKFMVSSVLPQMAELLGEETDVTTGKGEFGCLSCHLSE</sequence>
<comment type="caution">
    <text evidence="2">The sequence shown here is derived from an EMBL/GenBank/DDBJ whole genome shotgun (WGS) entry which is preliminary data.</text>
</comment>
<reference evidence="2 3" key="1">
    <citation type="submission" date="2014-12" db="EMBL/GenBank/DDBJ databases">
        <title>Genome assembly of Enhygromyxa salina DSM 15201.</title>
        <authorList>
            <person name="Sharma G."/>
            <person name="Subramanian S."/>
        </authorList>
    </citation>
    <scope>NUCLEOTIDE SEQUENCE [LARGE SCALE GENOMIC DNA]</scope>
    <source>
        <strain evidence="2 3">DSM 15201</strain>
    </source>
</reference>
<organism evidence="2 3">
    <name type="scientific">Enhygromyxa salina</name>
    <dbReference type="NCBI Taxonomy" id="215803"/>
    <lineage>
        <taxon>Bacteria</taxon>
        <taxon>Pseudomonadati</taxon>
        <taxon>Myxococcota</taxon>
        <taxon>Polyangia</taxon>
        <taxon>Nannocystales</taxon>
        <taxon>Nannocystaceae</taxon>
        <taxon>Enhygromyxa</taxon>
    </lineage>
</organism>
<accession>A0A0C2A5M6</accession>
<evidence type="ECO:0000256" key="1">
    <source>
        <dbReference type="SAM" id="MobiDB-lite"/>
    </source>
</evidence>
<gene>
    <name evidence="2" type="ORF">DB30_07708</name>
</gene>
<dbReference type="EMBL" id="JMCC02000009">
    <property type="protein sequence ID" value="KIG18693.1"/>
    <property type="molecule type" value="Genomic_DNA"/>
</dbReference>